<dbReference type="InterPro" id="IPR045229">
    <property type="entry name" value="TPP_enz"/>
</dbReference>
<dbReference type="EC" id="2.2.1.6" evidence="7"/>
<dbReference type="PANTHER" id="PTHR18968">
    <property type="entry name" value="THIAMINE PYROPHOSPHATE ENZYMES"/>
    <property type="match status" value="1"/>
</dbReference>
<protein>
    <submittedName>
        <fullName evidence="7">Acetolactate synthase large subunit</fullName>
        <ecNumber evidence="7">2.2.1.6</ecNumber>
    </submittedName>
</protein>
<dbReference type="NCBIfam" id="NF004807">
    <property type="entry name" value="PRK06154.1"/>
    <property type="match status" value="1"/>
</dbReference>
<organism evidence="7">
    <name type="scientific">hydrothermal vent metagenome</name>
    <dbReference type="NCBI Taxonomy" id="652676"/>
    <lineage>
        <taxon>unclassified sequences</taxon>
        <taxon>metagenomes</taxon>
        <taxon>ecological metagenomes</taxon>
    </lineage>
</organism>
<proteinExistence type="inferred from homology"/>
<dbReference type="SUPFAM" id="SSF52518">
    <property type="entry name" value="Thiamin diphosphate-binding fold (THDP-binding)"/>
    <property type="match status" value="2"/>
</dbReference>
<feature type="domain" description="Thiamine pyrophosphate enzyme central" evidence="4">
    <location>
        <begin position="186"/>
        <end position="319"/>
    </location>
</feature>
<dbReference type="GO" id="GO:0050660">
    <property type="term" value="F:flavin adenine dinucleotide binding"/>
    <property type="evidence" value="ECO:0007669"/>
    <property type="project" value="TreeGrafter"/>
</dbReference>
<evidence type="ECO:0000259" key="6">
    <source>
        <dbReference type="Pfam" id="PF02776"/>
    </source>
</evidence>
<dbReference type="AlphaFoldDB" id="A0A160TUL3"/>
<evidence type="ECO:0000256" key="3">
    <source>
        <dbReference type="RuleBase" id="RU362132"/>
    </source>
</evidence>
<dbReference type="GO" id="GO:0030976">
    <property type="term" value="F:thiamine pyrophosphate binding"/>
    <property type="evidence" value="ECO:0007669"/>
    <property type="project" value="InterPro"/>
</dbReference>
<dbReference type="PANTHER" id="PTHR18968:SF13">
    <property type="entry name" value="ACETOLACTATE SYNTHASE CATALYTIC SUBUNIT, MITOCHONDRIAL"/>
    <property type="match status" value="1"/>
</dbReference>
<reference evidence="7" key="1">
    <citation type="submission" date="2015-10" db="EMBL/GenBank/DDBJ databases">
        <authorList>
            <person name="Gilbert D.G."/>
        </authorList>
    </citation>
    <scope>NUCLEOTIDE SEQUENCE</scope>
</reference>
<gene>
    <name evidence="7" type="ORF">MGWOODY_XGa2138</name>
</gene>
<evidence type="ECO:0000256" key="2">
    <source>
        <dbReference type="ARBA" id="ARBA00023052"/>
    </source>
</evidence>
<dbReference type="EMBL" id="CZRL01000120">
    <property type="protein sequence ID" value="CUS55070.1"/>
    <property type="molecule type" value="Genomic_DNA"/>
</dbReference>
<evidence type="ECO:0000259" key="5">
    <source>
        <dbReference type="Pfam" id="PF02775"/>
    </source>
</evidence>
<dbReference type="GO" id="GO:0009097">
    <property type="term" value="P:isoleucine biosynthetic process"/>
    <property type="evidence" value="ECO:0007669"/>
    <property type="project" value="TreeGrafter"/>
</dbReference>
<dbReference type="InterPro" id="IPR029035">
    <property type="entry name" value="DHS-like_NAD/FAD-binding_dom"/>
</dbReference>
<dbReference type="GO" id="GO:0005948">
    <property type="term" value="C:acetolactate synthase complex"/>
    <property type="evidence" value="ECO:0007669"/>
    <property type="project" value="TreeGrafter"/>
</dbReference>
<dbReference type="GO" id="GO:0003984">
    <property type="term" value="F:acetolactate synthase activity"/>
    <property type="evidence" value="ECO:0007669"/>
    <property type="project" value="UniProtKB-EC"/>
</dbReference>
<name>A0A160TUL3_9ZZZZ</name>
<dbReference type="GO" id="GO:0009099">
    <property type="term" value="P:L-valine biosynthetic process"/>
    <property type="evidence" value="ECO:0007669"/>
    <property type="project" value="TreeGrafter"/>
</dbReference>
<accession>A0A160TUL3</accession>
<feature type="domain" description="Thiamine pyrophosphate enzyme N-terminal TPP-binding" evidence="6">
    <location>
        <begin position="1"/>
        <end position="107"/>
    </location>
</feature>
<dbReference type="CDD" id="cd07035">
    <property type="entry name" value="TPP_PYR_POX_like"/>
    <property type="match status" value="1"/>
</dbReference>
<evidence type="ECO:0000256" key="1">
    <source>
        <dbReference type="ARBA" id="ARBA00007812"/>
    </source>
</evidence>
<dbReference type="InterPro" id="IPR012001">
    <property type="entry name" value="Thiamin_PyroP_enz_TPP-bd_dom"/>
</dbReference>
<dbReference type="Pfam" id="PF02775">
    <property type="entry name" value="TPP_enzyme_C"/>
    <property type="match status" value="1"/>
</dbReference>
<dbReference type="GO" id="GO:0000287">
    <property type="term" value="F:magnesium ion binding"/>
    <property type="evidence" value="ECO:0007669"/>
    <property type="project" value="InterPro"/>
</dbReference>
<comment type="similarity">
    <text evidence="1 3">Belongs to the TPP enzyme family.</text>
</comment>
<dbReference type="Pfam" id="PF00205">
    <property type="entry name" value="TPP_enzyme_M"/>
    <property type="match status" value="1"/>
</dbReference>
<dbReference type="InterPro" id="IPR012000">
    <property type="entry name" value="Thiamin_PyroP_enz_cen_dom"/>
</dbReference>
<feature type="domain" description="Thiamine pyrophosphate enzyme TPP-binding" evidence="5">
    <location>
        <begin position="388"/>
        <end position="536"/>
    </location>
</feature>
<dbReference type="SUPFAM" id="SSF52467">
    <property type="entry name" value="DHS-like NAD/FAD-binding domain"/>
    <property type="match status" value="1"/>
</dbReference>
<dbReference type="Pfam" id="PF02776">
    <property type="entry name" value="TPP_enzyme_N"/>
    <property type="match status" value="1"/>
</dbReference>
<evidence type="ECO:0000259" key="4">
    <source>
        <dbReference type="Pfam" id="PF00205"/>
    </source>
</evidence>
<keyword evidence="7" id="KW-0808">Transferase</keyword>
<dbReference type="InterPro" id="IPR029061">
    <property type="entry name" value="THDP-binding"/>
</dbReference>
<evidence type="ECO:0000313" key="7">
    <source>
        <dbReference type="EMBL" id="CUS55070.1"/>
    </source>
</evidence>
<sequence length="553" mass="59642">MNGADLITEILKREGVKILPAFPHSDLIEAAAKIGVRPIIVRQERQALHIADGYLRTTGGQSACATTVQYGPGSENAAGALAQCFADNVPLLHLPGGYATADQGVSPNFSAARNFQHISKWCESVHRVERIPQMMQNAFAQLKNGRPGPVVLEVPHDLYTQDANPGLIDQYRLQRRSTPCADVADISKLVDRLLEANAPVIIAGQGILYADATDELTQLAELAQIPVISTLNGKGCFPECHPLSLGCAGFSRPDGVVQFLNKADLIVGLGTSFTRSEYITPFPLTGRTYAQLTNWEGDIAKDYPIDFAVIGDAKPTLAAAVKELCERLGTNGRRGNSSTRDEALAAKQTFLKTWQPLLESDQVPINPYRVIWDLMHSVDRHRTIVTHDAGSPRDQSTAFYETLVPHGYLGWGKTTQLGTGLGLIQGAKLAKPDWTCVNLMGEAAFGMVGMELETAVRNEIGTTTIVLKNSVMGGYTEYHPVASEQYGIHELGGDYADIAKALGGHGERVTEPSQIIPALTRAFAQNAEGVPAVLEVITSEEPRKATTLPDGIS</sequence>
<dbReference type="Gene3D" id="3.40.50.970">
    <property type="match status" value="2"/>
</dbReference>
<dbReference type="Gene3D" id="3.40.50.1220">
    <property type="entry name" value="TPP-binding domain"/>
    <property type="match status" value="1"/>
</dbReference>
<keyword evidence="2 3" id="KW-0786">Thiamine pyrophosphate</keyword>
<dbReference type="InterPro" id="IPR011766">
    <property type="entry name" value="TPP_enzyme_TPP-bd"/>
</dbReference>